<dbReference type="Gene3D" id="3.40.1790.10">
    <property type="entry name" value="Indigoidine synthase domain"/>
    <property type="match status" value="1"/>
</dbReference>
<keyword evidence="5" id="KW-0326">Glycosidase</keyword>
<dbReference type="EMBL" id="KZ309204">
    <property type="protein sequence ID" value="KAG8237678.1"/>
    <property type="molecule type" value="Genomic_DNA"/>
</dbReference>
<evidence type="ECO:0000313" key="7">
    <source>
        <dbReference type="Proteomes" id="UP000792457"/>
    </source>
</evidence>
<keyword evidence="1" id="KW-0479">Metal-binding</keyword>
<dbReference type="GO" id="GO:0005737">
    <property type="term" value="C:cytoplasm"/>
    <property type="evidence" value="ECO:0007669"/>
    <property type="project" value="TreeGrafter"/>
</dbReference>
<sequence length="217" mass="23288">METQGVCVATFGESREFPSFFSPQAIGDDGRPLLAPYNVSTAEEAAMLIFKSLSIGLRNGILIAVPPPPDGTVNEEKNDIEKVIQEALSEARHLGIQGKDLTPFVLKEVASRTCGKSLSANVELFPKLKVEVVAGPIKIHPNGVNLSFGEPMVPKRTSFKNKGPQMSAPKIRSIDDGLANSGSARCKPYVALIQHNAAIGANIAKELQEIIISKSKR</sequence>
<dbReference type="GO" id="GO:0004730">
    <property type="term" value="F:pseudouridylate synthase activity"/>
    <property type="evidence" value="ECO:0007669"/>
    <property type="project" value="InterPro"/>
</dbReference>
<keyword evidence="3" id="KW-0464">Manganese</keyword>
<organism evidence="6 7">
    <name type="scientific">Ladona fulva</name>
    <name type="common">Scarce chaser dragonfly</name>
    <name type="synonym">Libellula fulva</name>
    <dbReference type="NCBI Taxonomy" id="123851"/>
    <lineage>
        <taxon>Eukaryota</taxon>
        <taxon>Metazoa</taxon>
        <taxon>Ecdysozoa</taxon>
        <taxon>Arthropoda</taxon>
        <taxon>Hexapoda</taxon>
        <taxon>Insecta</taxon>
        <taxon>Pterygota</taxon>
        <taxon>Palaeoptera</taxon>
        <taxon>Odonata</taxon>
        <taxon>Epiprocta</taxon>
        <taxon>Anisoptera</taxon>
        <taxon>Libelluloidea</taxon>
        <taxon>Libellulidae</taxon>
        <taxon>Ladona</taxon>
    </lineage>
</organism>
<evidence type="ECO:0000256" key="1">
    <source>
        <dbReference type="ARBA" id="ARBA00022723"/>
    </source>
</evidence>
<dbReference type="InterPro" id="IPR022830">
    <property type="entry name" value="Indigdn_synthA-like"/>
</dbReference>
<dbReference type="InterPro" id="IPR007342">
    <property type="entry name" value="PsuG"/>
</dbReference>
<dbReference type="Pfam" id="PF04227">
    <property type="entry name" value="Indigoidine_A"/>
    <property type="match status" value="1"/>
</dbReference>
<name>A0A8K0PA99_LADFU</name>
<evidence type="ECO:0000256" key="4">
    <source>
        <dbReference type="ARBA" id="ARBA00023239"/>
    </source>
</evidence>
<evidence type="ECO:0000256" key="3">
    <source>
        <dbReference type="ARBA" id="ARBA00023211"/>
    </source>
</evidence>
<evidence type="ECO:0000313" key="6">
    <source>
        <dbReference type="EMBL" id="KAG8237678.1"/>
    </source>
</evidence>
<dbReference type="AlphaFoldDB" id="A0A8K0PA99"/>
<proteinExistence type="predicted"/>
<evidence type="ECO:0000256" key="2">
    <source>
        <dbReference type="ARBA" id="ARBA00022801"/>
    </source>
</evidence>
<dbReference type="Proteomes" id="UP000792457">
    <property type="component" value="Unassembled WGS sequence"/>
</dbReference>
<accession>A0A8K0PA99</accession>
<dbReference type="OrthoDB" id="198885at2759"/>
<dbReference type="GO" id="GO:0046872">
    <property type="term" value="F:metal ion binding"/>
    <property type="evidence" value="ECO:0007669"/>
    <property type="project" value="UniProtKB-KW"/>
</dbReference>
<dbReference type="PANTHER" id="PTHR42909:SF1">
    <property type="entry name" value="CARBOHYDRATE KINASE PFKB DOMAIN-CONTAINING PROTEIN"/>
    <property type="match status" value="1"/>
</dbReference>
<reference evidence="6" key="1">
    <citation type="submission" date="2013-04" db="EMBL/GenBank/DDBJ databases">
        <authorList>
            <person name="Qu J."/>
            <person name="Murali S.C."/>
            <person name="Bandaranaike D."/>
            <person name="Bellair M."/>
            <person name="Blankenburg K."/>
            <person name="Chao H."/>
            <person name="Dinh H."/>
            <person name="Doddapaneni H."/>
            <person name="Downs B."/>
            <person name="Dugan-Rocha S."/>
            <person name="Elkadiri S."/>
            <person name="Gnanaolivu R.D."/>
            <person name="Hernandez B."/>
            <person name="Javaid M."/>
            <person name="Jayaseelan J.C."/>
            <person name="Lee S."/>
            <person name="Li M."/>
            <person name="Ming W."/>
            <person name="Munidasa M."/>
            <person name="Muniz J."/>
            <person name="Nguyen L."/>
            <person name="Ongeri F."/>
            <person name="Osuji N."/>
            <person name="Pu L.-L."/>
            <person name="Puazo M."/>
            <person name="Qu C."/>
            <person name="Quiroz J."/>
            <person name="Raj R."/>
            <person name="Weissenberger G."/>
            <person name="Xin Y."/>
            <person name="Zou X."/>
            <person name="Han Y."/>
            <person name="Richards S."/>
            <person name="Worley K."/>
            <person name="Muzny D."/>
            <person name="Gibbs R."/>
        </authorList>
    </citation>
    <scope>NUCLEOTIDE SEQUENCE</scope>
    <source>
        <strain evidence="6">Sampled in the wild</strain>
    </source>
</reference>
<dbReference type="GO" id="GO:0016798">
    <property type="term" value="F:hydrolase activity, acting on glycosyl bonds"/>
    <property type="evidence" value="ECO:0007669"/>
    <property type="project" value="UniProtKB-KW"/>
</dbReference>
<keyword evidence="7" id="KW-1185">Reference proteome</keyword>
<dbReference type="SUPFAM" id="SSF110581">
    <property type="entry name" value="Indigoidine synthase A-like"/>
    <property type="match status" value="1"/>
</dbReference>
<keyword evidence="2" id="KW-0378">Hydrolase</keyword>
<keyword evidence="4" id="KW-0456">Lyase</keyword>
<gene>
    <name evidence="6" type="ORF">J437_LFUL015553</name>
</gene>
<dbReference type="PANTHER" id="PTHR42909">
    <property type="entry name" value="ZGC:136858"/>
    <property type="match status" value="1"/>
</dbReference>
<evidence type="ECO:0000256" key="5">
    <source>
        <dbReference type="ARBA" id="ARBA00023295"/>
    </source>
</evidence>
<protein>
    <submittedName>
        <fullName evidence="6">Uncharacterized protein</fullName>
    </submittedName>
</protein>
<comment type="caution">
    <text evidence="6">The sequence shown here is derived from an EMBL/GenBank/DDBJ whole genome shotgun (WGS) entry which is preliminary data.</text>
</comment>
<reference evidence="6" key="2">
    <citation type="submission" date="2017-10" db="EMBL/GenBank/DDBJ databases">
        <title>Ladona fulva Genome sequencing and assembly.</title>
        <authorList>
            <person name="Murali S."/>
            <person name="Richards S."/>
            <person name="Bandaranaike D."/>
            <person name="Bellair M."/>
            <person name="Blankenburg K."/>
            <person name="Chao H."/>
            <person name="Dinh H."/>
            <person name="Doddapaneni H."/>
            <person name="Dugan-Rocha S."/>
            <person name="Elkadiri S."/>
            <person name="Gnanaolivu R."/>
            <person name="Hernandez B."/>
            <person name="Skinner E."/>
            <person name="Javaid M."/>
            <person name="Lee S."/>
            <person name="Li M."/>
            <person name="Ming W."/>
            <person name="Munidasa M."/>
            <person name="Muniz J."/>
            <person name="Nguyen L."/>
            <person name="Hughes D."/>
            <person name="Osuji N."/>
            <person name="Pu L.-L."/>
            <person name="Puazo M."/>
            <person name="Qu C."/>
            <person name="Quiroz J."/>
            <person name="Raj R."/>
            <person name="Weissenberger G."/>
            <person name="Xin Y."/>
            <person name="Zou X."/>
            <person name="Han Y."/>
            <person name="Worley K."/>
            <person name="Muzny D."/>
            <person name="Gibbs R."/>
        </authorList>
    </citation>
    <scope>NUCLEOTIDE SEQUENCE</scope>
    <source>
        <strain evidence="6">Sampled in the wild</strain>
    </source>
</reference>